<dbReference type="GO" id="GO:0005524">
    <property type="term" value="F:ATP binding"/>
    <property type="evidence" value="ECO:0007669"/>
    <property type="project" value="UniProtKB-KW"/>
</dbReference>
<dbReference type="InterPro" id="IPR050482">
    <property type="entry name" value="Sensor_HK_TwoCompSys"/>
</dbReference>
<keyword evidence="3" id="KW-0597">Phosphoprotein</keyword>
<dbReference type="EMBL" id="ARZA01000267">
    <property type="protein sequence ID" value="EOC99556.1"/>
    <property type="molecule type" value="Genomic_DNA"/>
</dbReference>
<evidence type="ECO:0000256" key="4">
    <source>
        <dbReference type="ARBA" id="ARBA00022679"/>
    </source>
</evidence>
<dbReference type="GO" id="GO:0016020">
    <property type="term" value="C:membrane"/>
    <property type="evidence" value="ECO:0007669"/>
    <property type="project" value="InterPro"/>
</dbReference>
<comment type="caution">
    <text evidence="10">The sequence shown here is derived from an EMBL/GenBank/DDBJ whole genome shotgun (WGS) entry which is preliminary data.</text>
</comment>
<dbReference type="SUPFAM" id="SSF55874">
    <property type="entry name" value="ATPase domain of HSP90 chaperone/DNA topoisomerase II/histidine kinase"/>
    <property type="match status" value="1"/>
</dbReference>
<dbReference type="InterPro" id="IPR003594">
    <property type="entry name" value="HATPase_dom"/>
</dbReference>
<evidence type="ECO:0000256" key="8">
    <source>
        <dbReference type="ARBA" id="ARBA00023012"/>
    </source>
</evidence>
<evidence type="ECO:0000256" key="2">
    <source>
        <dbReference type="ARBA" id="ARBA00012438"/>
    </source>
</evidence>
<evidence type="ECO:0000313" key="10">
    <source>
        <dbReference type="EMBL" id="EOC99556.1"/>
    </source>
</evidence>
<proteinExistence type="predicted"/>
<dbReference type="GO" id="GO:0000155">
    <property type="term" value="F:phosphorelay sensor kinase activity"/>
    <property type="evidence" value="ECO:0007669"/>
    <property type="project" value="InterPro"/>
</dbReference>
<accession>R1ASD0</accession>
<dbReference type="STRING" id="1304284.L21TH_2391"/>
<keyword evidence="6 10" id="KW-0418">Kinase</keyword>
<reference evidence="10 11" key="1">
    <citation type="journal article" date="2015" name="Geomicrobiol. J.">
        <title>Caldisalinibacter kiritimatiensis gen. nov., sp. nov., a moderately thermohalophilic thiosulfate-reducing bacterium from a hypersaline microbial mat.</title>
        <authorList>
            <person name="Ben Hania W."/>
            <person name="Joseph M."/>
            <person name="Fiebig A."/>
            <person name="Bunk B."/>
            <person name="Klenk H.-P."/>
            <person name="Fardeau M.-L."/>
            <person name="Spring S."/>
        </authorList>
    </citation>
    <scope>NUCLEOTIDE SEQUENCE [LARGE SCALE GENOMIC DNA]</scope>
    <source>
        <strain evidence="10 11">L21-TH-D2</strain>
    </source>
</reference>
<dbReference type="EC" id="2.7.13.3" evidence="2"/>
<evidence type="ECO:0000256" key="7">
    <source>
        <dbReference type="ARBA" id="ARBA00022840"/>
    </source>
</evidence>
<dbReference type="Pfam" id="PF02518">
    <property type="entry name" value="HATPase_c"/>
    <property type="match status" value="1"/>
</dbReference>
<dbReference type="Gene3D" id="3.30.565.10">
    <property type="entry name" value="Histidine kinase-like ATPase, C-terminal domain"/>
    <property type="match status" value="1"/>
</dbReference>
<dbReference type="eggNOG" id="COG4585">
    <property type="taxonomic scope" value="Bacteria"/>
</dbReference>
<keyword evidence="11" id="KW-1185">Reference proteome</keyword>
<dbReference type="Gene3D" id="1.20.5.1930">
    <property type="match status" value="1"/>
</dbReference>
<dbReference type="InterPro" id="IPR036890">
    <property type="entry name" value="HATPase_C_sf"/>
</dbReference>
<dbReference type="Pfam" id="PF07730">
    <property type="entry name" value="HisKA_3"/>
    <property type="match status" value="1"/>
</dbReference>
<keyword evidence="4" id="KW-0808">Transferase</keyword>
<evidence type="ECO:0000256" key="6">
    <source>
        <dbReference type="ARBA" id="ARBA00022777"/>
    </source>
</evidence>
<keyword evidence="5" id="KW-0547">Nucleotide-binding</keyword>
<comment type="catalytic activity">
    <reaction evidence="1">
        <text>ATP + protein L-histidine = ADP + protein N-phospho-L-histidine.</text>
        <dbReference type="EC" id="2.7.13.3"/>
    </reaction>
</comment>
<dbReference type="InterPro" id="IPR011712">
    <property type="entry name" value="Sig_transdc_His_kin_sub3_dim/P"/>
</dbReference>
<dbReference type="SMART" id="SM00387">
    <property type="entry name" value="HATPase_c"/>
    <property type="match status" value="1"/>
</dbReference>
<gene>
    <name evidence="10" type="ORF">L21TH_2391</name>
</gene>
<keyword evidence="7" id="KW-0067">ATP-binding</keyword>
<protein>
    <recommendedName>
        <fullName evidence="2">histidine kinase</fullName>
        <ecNumber evidence="2">2.7.13.3</ecNumber>
    </recommendedName>
</protein>
<evidence type="ECO:0000256" key="1">
    <source>
        <dbReference type="ARBA" id="ARBA00000085"/>
    </source>
</evidence>
<name>R1ASD0_9FIRM</name>
<keyword evidence="8" id="KW-0902">Two-component regulatory system</keyword>
<dbReference type="PANTHER" id="PTHR24421">
    <property type="entry name" value="NITRATE/NITRITE SENSOR PROTEIN NARX-RELATED"/>
    <property type="match status" value="1"/>
</dbReference>
<evidence type="ECO:0000259" key="9">
    <source>
        <dbReference type="SMART" id="SM00387"/>
    </source>
</evidence>
<dbReference type="Proteomes" id="UP000013378">
    <property type="component" value="Unassembled WGS sequence"/>
</dbReference>
<dbReference type="PANTHER" id="PTHR24421:SF10">
    <property type="entry name" value="NITRATE_NITRITE SENSOR PROTEIN NARQ"/>
    <property type="match status" value="1"/>
</dbReference>
<organism evidence="10 11">
    <name type="scientific">Caldisalinibacter kiritimatiensis</name>
    <dbReference type="NCBI Taxonomy" id="1304284"/>
    <lineage>
        <taxon>Bacteria</taxon>
        <taxon>Bacillati</taxon>
        <taxon>Bacillota</taxon>
        <taxon>Tissierellia</taxon>
        <taxon>Tissierellales</taxon>
        <taxon>Thermohalobacteraceae</taxon>
        <taxon>Caldisalinibacter</taxon>
    </lineage>
</organism>
<feature type="domain" description="Histidine kinase/HSP90-like ATPase" evidence="9">
    <location>
        <begin position="161"/>
        <end position="249"/>
    </location>
</feature>
<dbReference type="AlphaFoldDB" id="R1ASD0"/>
<sequence>MAFFTLLNIFVLVVINFAQYFREQKLKKDLLYDELLDTHKKLKEYAQKIEELTILEERNRIARDIHDTLGHMMTGIIMELEMASHIIDKDTGKAKKLLKASKTSAREGLSKIRQVVETLKPDKQISKGIDSIKELIDEFSQKTGVDIDLNIIGSIKKLTPTVSVTLYRVVQESLTNAVRHGKATKIIVNISLTKEKIEFQIKDNGIGDKDIKLGFGLKGMTERVRALHGEIEFKVGDGFIVRGYIPGEV</sequence>
<evidence type="ECO:0000313" key="11">
    <source>
        <dbReference type="Proteomes" id="UP000013378"/>
    </source>
</evidence>
<evidence type="ECO:0000256" key="5">
    <source>
        <dbReference type="ARBA" id="ARBA00022741"/>
    </source>
</evidence>
<evidence type="ECO:0000256" key="3">
    <source>
        <dbReference type="ARBA" id="ARBA00022553"/>
    </source>
</evidence>
<dbReference type="CDD" id="cd16917">
    <property type="entry name" value="HATPase_UhpB-NarQ-NarX-like"/>
    <property type="match status" value="1"/>
</dbReference>
<dbReference type="GO" id="GO:0046983">
    <property type="term" value="F:protein dimerization activity"/>
    <property type="evidence" value="ECO:0007669"/>
    <property type="project" value="InterPro"/>
</dbReference>